<sequence>MEGGRGSKVEGVVRRRCGGGDWTMGGRSDREQGRGRLVRKSGSLVVEGGGAGAQRGESQDEDVVEVGKPGDGAGTLGCGGAQWAGEGGRAGGVCPTRIVWGARVHGRGRAQAMARLGCRQVSRGDRQRSANPPAWCDRVWSGDRGRELRALARRGRTYSGEGCSPVVEVVDDGSGVDARETGAEIDEESFYNQQAKIKWAFDGDKNNKYFRSVLKGKSNRSKVFSLCDDSGISYEHDQIPKLFLKHFEKFLGSSYHVQDIISSETLFRRKLSPDAADKMISSISDVEIKRAMFDIDYSKAPGPDGFTAAFFKQA</sequence>
<evidence type="ECO:0000313" key="3">
    <source>
        <dbReference type="Proteomes" id="UP001151760"/>
    </source>
</evidence>
<organism evidence="2 3">
    <name type="scientific">Tanacetum coccineum</name>
    <dbReference type="NCBI Taxonomy" id="301880"/>
    <lineage>
        <taxon>Eukaryota</taxon>
        <taxon>Viridiplantae</taxon>
        <taxon>Streptophyta</taxon>
        <taxon>Embryophyta</taxon>
        <taxon>Tracheophyta</taxon>
        <taxon>Spermatophyta</taxon>
        <taxon>Magnoliopsida</taxon>
        <taxon>eudicotyledons</taxon>
        <taxon>Gunneridae</taxon>
        <taxon>Pentapetalae</taxon>
        <taxon>asterids</taxon>
        <taxon>campanulids</taxon>
        <taxon>Asterales</taxon>
        <taxon>Asteraceae</taxon>
        <taxon>Asteroideae</taxon>
        <taxon>Anthemideae</taxon>
        <taxon>Anthemidinae</taxon>
        <taxon>Tanacetum</taxon>
    </lineage>
</organism>
<feature type="region of interest" description="Disordered" evidence="1">
    <location>
        <begin position="1"/>
        <end position="65"/>
    </location>
</feature>
<gene>
    <name evidence="2" type="ORF">Tco_0840104</name>
</gene>
<evidence type="ECO:0000313" key="2">
    <source>
        <dbReference type="EMBL" id="GJT05642.1"/>
    </source>
</evidence>
<dbReference type="EMBL" id="BQNB010012604">
    <property type="protein sequence ID" value="GJT05642.1"/>
    <property type="molecule type" value="Genomic_DNA"/>
</dbReference>
<dbReference type="Proteomes" id="UP001151760">
    <property type="component" value="Unassembled WGS sequence"/>
</dbReference>
<comment type="caution">
    <text evidence="2">The sequence shown here is derived from an EMBL/GenBank/DDBJ whole genome shotgun (WGS) entry which is preliminary data.</text>
</comment>
<name>A0ABQ5AV22_9ASTR</name>
<accession>A0ABQ5AV22</accession>
<proteinExistence type="predicted"/>
<keyword evidence="3" id="KW-1185">Reference proteome</keyword>
<protein>
    <submittedName>
        <fullName evidence="2">Uncharacterized protein</fullName>
    </submittedName>
</protein>
<reference evidence="2" key="1">
    <citation type="journal article" date="2022" name="Int. J. Mol. Sci.">
        <title>Draft Genome of Tanacetum Coccineum: Genomic Comparison of Closely Related Tanacetum-Family Plants.</title>
        <authorList>
            <person name="Yamashiro T."/>
            <person name="Shiraishi A."/>
            <person name="Nakayama K."/>
            <person name="Satake H."/>
        </authorList>
    </citation>
    <scope>NUCLEOTIDE SEQUENCE</scope>
</reference>
<evidence type="ECO:0000256" key="1">
    <source>
        <dbReference type="SAM" id="MobiDB-lite"/>
    </source>
</evidence>
<reference evidence="2" key="2">
    <citation type="submission" date="2022-01" db="EMBL/GenBank/DDBJ databases">
        <authorList>
            <person name="Yamashiro T."/>
            <person name="Shiraishi A."/>
            <person name="Satake H."/>
            <person name="Nakayama K."/>
        </authorList>
    </citation>
    <scope>NUCLEOTIDE SEQUENCE</scope>
</reference>
<feature type="compositionally biased region" description="Basic and acidic residues" evidence="1">
    <location>
        <begin position="1"/>
        <end position="13"/>
    </location>
</feature>